<gene>
    <name evidence="1" type="ORF">ATO12_16575</name>
</gene>
<dbReference type="Proteomes" id="UP000023541">
    <property type="component" value="Unassembled WGS sequence"/>
</dbReference>
<sequence length="395" mass="43957">MLIAIFNIYTKKEMKRIKLFPVLATLLFLANACNSDNAVEEIKLNNENTIKSFVVTINSVDYTAEIDQENNTINLSLPYGTDLTQISPNIITSENASIIPALGVAQSFQSPKTYTITAENGDIRKYTITIIAPNDESKILSLVIDNKDSENIIGFIDEESKSILLEVPNPLELSALKINLTVSENATSEPSSGSIVDLSNSLTYKITAENGVSSQYRIVTYTTNQLANPNGNNSGDGWSFDGNSGVELTFDFGNIFYVVANDGDFSPNINQTITFPRDYSEKYILFIGNLTTEKVVEGSITRHPYLWAYQIGNFSQDDWIYMQGMSHTEGENVWQIVYGTHQLLPNATGTHFKIAQALKKGDPYDGTKSKYRDLEVRLFESSADAEIYVAKLYQK</sequence>
<comment type="caution">
    <text evidence="1">The sequence shown here is derived from an EMBL/GenBank/DDBJ whole genome shotgun (WGS) entry which is preliminary data.</text>
</comment>
<dbReference type="eggNOG" id="COG0075">
    <property type="taxonomic scope" value="Bacteria"/>
</dbReference>
<evidence type="ECO:0008006" key="3">
    <source>
        <dbReference type="Google" id="ProtNLM"/>
    </source>
</evidence>
<organism evidence="1 2">
    <name type="scientific">Aquimarina atlantica</name>
    <dbReference type="NCBI Taxonomy" id="1317122"/>
    <lineage>
        <taxon>Bacteria</taxon>
        <taxon>Pseudomonadati</taxon>
        <taxon>Bacteroidota</taxon>
        <taxon>Flavobacteriia</taxon>
        <taxon>Flavobacteriales</taxon>
        <taxon>Flavobacteriaceae</taxon>
        <taxon>Aquimarina</taxon>
    </lineage>
</organism>
<keyword evidence="2" id="KW-1185">Reference proteome</keyword>
<dbReference type="EMBL" id="AQRA01000005">
    <property type="protein sequence ID" value="EZH73552.1"/>
    <property type="molecule type" value="Genomic_DNA"/>
</dbReference>
<dbReference type="AlphaFoldDB" id="A0A023BU67"/>
<name>A0A023BU67_9FLAO</name>
<dbReference type="STRING" id="1317122.ATO12_16575"/>
<evidence type="ECO:0000313" key="2">
    <source>
        <dbReference type="Proteomes" id="UP000023541"/>
    </source>
</evidence>
<proteinExistence type="predicted"/>
<protein>
    <recommendedName>
        <fullName evidence="3">DUF5018 domain-containing protein</fullName>
    </recommendedName>
</protein>
<accession>A0A023BU67</accession>
<reference evidence="1 2" key="1">
    <citation type="submission" date="2014-04" db="EMBL/GenBank/DDBJ databases">
        <title>Aquimarina sp. 22II-S11-z7 Genome Sequencing.</title>
        <authorList>
            <person name="Lai Q."/>
        </authorList>
    </citation>
    <scope>NUCLEOTIDE SEQUENCE [LARGE SCALE GENOMIC DNA]</scope>
    <source>
        <strain evidence="1 2">22II-S11-z7</strain>
    </source>
</reference>
<dbReference type="Gene3D" id="2.60.40.2340">
    <property type="match status" value="2"/>
</dbReference>
<evidence type="ECO:0000313" key="1">
    <source>
        <dbReference type="EMBL" id="EZH73552.1"/>
    </source>
</evidence>